<dbReference type="Gene3D" id="2.60.40.1220">
    <property type="match status" value="1"/>
</dbReference>
<feature type="signal peptide" evidence="10">
    <location>
        <begin position="1"/>
        <end position="28"/>
    </location>
</feature>
<evidence type="ECO:0000256" key="1">
    <source>
        <dbReference type="ARBA" id="ARBA00004651"/>
    </source>
</evidence>
<evidence type="ECO:0000256" key="6">
    <source>
        <dbReference type="ARBA" id="ARBA00022989"/>
    </source>
</evidence>
<dbReference type="OrthoDB" id="2353937at2"/>
<evidence type="ECO:0000256" key="2">
    <source>
        <dbReference type="ARBA" id="ARBA00022475"/>
    </source>
</evidence>
<feature type="transmembrane region" description="Helical" evidence="9">
    <location>
        <begin position="342"/>
        <end position="361"/>
    </location>
</feature>
<dbReference type="Pfam" id="PF04234">
    <property type="entry name" value="CopC"/>
    <property type="match status" value="1"/>
</dbReference>
<feature type="transmembrane region" description="Helical" evidence="9">
    <location>
        <begin position="414"/>
        <end position="431"/>
    </location>
</feature>
<evidence type="ECO:0000256" key="9">
    <source>
        <dbReference type="SAM" id="Phobius"/>
    </source>
</evidence>
<accession>A0A221M7B3</accession>
<feature type="transmembrane region" description="Helical" evidence="9">
    <location>
        <begin position="274"/>
        <end position="292"/>
    </location>
</feature>
<evidence type="ECO:0000259" key="11">
    <source>
        <dbReference type="Pfam" id="PF04234"/>
    </source>
</evidence>
<dbReference type="Proteomes" id="UP000204391">
    <property type="component" value="Chromosome"/>
</dbReference>
<dbReference type="InterPro" id="IPR014755">
    <property type="entry name" value="Cu-Rt/internalin_Ig-like"/>
</dbReference>
<evidence type="ECO:0000313" key="13">
    <source>
        <dbReference type="EMBL" id="ASN03528.1"/>
    </source>
</evidence>
<keyword evidence="3 9" id="KW-0812">Transmembrane</keyword>
<dbReference type="GO" id="GO:0006825">
    <property type="term" value="P:copper ion transport"/>
    <property type="evidence" value="ECO:0007669"/>
    <property type="project" value="InterPro"/>
</dbReference>
<gene>
    <name evidence="13" type="ORF">CFK40_00070</name>
</gene>
<dbReference type="InterPro" id="IPR014756">
    <property type="entry name" value="Ig_E-set"/>
</dbReference>
<dbReference type="InterPro" id="IPR007348">
    <property type="entry name" value="CopC_dom"/>
</dbReference>
<dbReference type="GO" id="GO:0005507">
    <property type="term" value="F:copper ion binding"/>
    <property type="evidence" value="ECO:0007669"/>
    <property type="project" value="InterPro"/>
</dbReference>
<keyword evidence="14" id="KW-1185">Reference proteome</keyword>
<feature type="domain" description="CopC" evidence="11">
    <location>
        <begin position="29"/>
        <end position="123"/>
    </location>
</feature>
<feature type="transmembrane region" description="Helical" evidence="9">
    <location>
        <begin position="248"/>
        <end position="267"/>
    </location>
</feature>
<dbReference type="PANTHER" id="PTHR34820:SF4">
    <property type="entry name" value="INNER MEMBRANE PROTEIN YEBZ"/>
    <property type="match status" value="1"/>
</dbReference>
<feature type="transmembrane region" description="Helical" evidence="9">
    <location>
        <begin position="207"/>
        <end position="228"/>
    </location>
</feature>
<dbReference type="RefSeq" id="WP_089530102.1">
    <property type="nucleotide sequence ID" value="NZ_CP022437.1"/>
</dbReference>
<keyword evidence="4" id="KW-0479">Metal-binding</keyword>
<evidence type="ECO:0000256" key="5">
    <source>
        <dbReference type="ARBA" id="ARBA00022729"/>
    </source>
</evidence>
<comment type="subcellular location">
    <subcellularLocation>
        <location evidence="1">Cell membrane</location>
        <topology evidence="1">Multi-pass membrane protein</topology>
    </subcellularLocation>
</comment>
<dbReference type="InterPro" id="IPR032694">
    <property type="entry name" value="CopC/D"/>
</dbReference>
<evidence type="ECO:0008006" key="15">
    <source>
        <dbReference type="Google" id="ProtNLM"/>
    </source>
</evidence>
<reference evidence="13 14" key="1">
    <citation type="journal article" date="2003" name="Int. J. Syst. Evol. Microbiol.">
        <title>Virgibacillus carmonensis sp. nov., Virgibacillus necropolis sp. nov. and Virgibacillus picturae sp. nov., three novel species isolated from deteriorated mural paintings, transfer of the species of the genus salibacillus to Virgibacillus, as Virgibacillus marismortui comb. nov. and Virgibacillus salexigens comb. nov., and emended description of the genus Virgibacillus.</title>
        <authorList>
            <person name="Heyrman J."/>
            <person name="Logan N.A."/>
            <person name="Busse H.J."/>
            <person name="Balcaen A."/>
            <person name="Lebbe L."/>
            <person name="Rodriguez-Diaz M."/>
            <person name="Swings J."/>
            <person name="De Vos P."/>
        </authorList>
    </citation>
    <scope>NUCLEOTIDE SEQUENCE [LARGE SCALE GENOMIC DNA]</scope>
    <source>
        <strain evidence="13 14">LMG 19488</strain>
    </source>
</reference>
<evidence type="ECO:0000259" key="12">
    <source>
        <dbReference type="Pfam" id="PF05425"/>
    </source>
</evidence>
<feature type="transmembrane region" description="Helical" evidence="9">
    <location>
        <begin position="298"/>
        <end position="322"/>
    </location>
</feature>
<feature type="chain" id="PRO_5012058574" description="Copper resistance protein CopC" evidence="10">
    <location>
        <begin position="29"/>
        <end position="550"/>
    </location>
</feature>
<name>A0A221M7B3_9BACI</name>
<protein>
    <recommendedName>
        <fullName evidence="15">Copper resistance protein CopC</fullName>
    </recommendedName>
</protein>
<evidence type="ECO:0000256" key="3">
    <source>
        <dbReference type="ARBA" id="ARBA00022692"/>
    </source>
</evidence>
<evidence type="ECO:0000256" key="8">
    <source>
        <dbReference type="ARBA" id="ARBA00023136"/>
    </source>
</evidence>
<evidence type="ECO:0000256" key="7">
    <source>
        <dbReference type="ARBA" id="ARBA00023008"/>
    </source>
</evidence>
<dbReference type="InterPro" id="IPR008457">
    <property type="entry name" value="Cu-R_CopD_dom"/>
</dbReference>
<proteinExistence type="predicted"/>
<dbReference type="GO" id="GO:0046688">
    <property type="term" value="P:response to copper ion"/>
    <property type="evidence" value="ECO:0007669"/>
    <property type="project" value="InterPro"/>
</dbReference>
<dbReference type="AlphaFoldDB" id="A0A221M7B3"/>
<keyword evidence="8 9" id="KW-0472">Membrane</keyword>
<dbReference type="GO" id="GO:0005886">
    <property type="term" value="C:plasma membrane"/>
    <property type="evidence" value="ECO:0007669"/>
    <property type="project" value="UniProtKB-SubCell"/>
</dbReference>
<keyword evidence="7" id="KW-0186">Copper</keyword>
<organism evidence="13 14">
    <name type="scientific">Virgibacillus necropolis</name>
    <dbReference type="NCBI Taxonomy" id="163877"/>
    <lineage>
        <taxon>Bacteria</taxon>
        <taxon>Bacillati</taxon>
        <taxon>Bacillota</taxon>
        <taxon>Bacilli</taxon>
        <taxon>Bacillales</taxon>
        <taxon>Bacillaceae</taxon>
        <taxon>Virgibacillus</taxon>
    </lineage>
</organism>
<keyword evidence="6 9" id="KW-1133">Transmembrane helix</keyword>
<dbReference type="PANTHER" id="PTHR34820">
    <property type="entry name" value="INNER MEMBRANE PROTEIN YEBZ"/>
    <property type="match status" value="1"/>
</dbReference>
<feature type="transmembrane region" description="Helical" evidence="9">
    <location>
        <begin position="177"/>
        <end position="195"/>
    </location>
</feature>
<dbReference type="EMBL" id="CP022437">
    <property type="protein sequence ID" value="ASN03528.1"/>
    <property type="molecule type" value="Genomic_DNA"/>
</dbReference>
<dbReference type="GO" id="GO:0042597">
    <property type="term" value="C:periplasmic space"/>
    <property type="evidence" value="ECO:0007669"/>
    <property type="project" value="InterPro"/>
</dbReference>
<keyword evidence="5 10" id="KW-0732">Signal</keyword>
<dbReference type="SUPFAM" id="SSF81296">
    <property type="entry name" value="E set domains"/>
    <property type="match status" value="1"/>
</dbReference>
<feature type="transmembrane region" description="Helical" evidence="9">
    <location>
        <begin position="373"/>
        <end position="394"/>
    </location>
</feature>
<evidence type="ECO:0000313" key="14">
    <source>
        <dbReference type="Proteomes" id="UP000204391"/>
    </source>
</evidence>
<sequence>MKNVKKIISIAILLLFSLSITLPSTVEAHTSLVEATPAADSQLEEIPETVTLTFSSTIAPNLSSVSITDQNDEQVKGTTKKISDDQKSILLQLPELKAGNYKVSYKVVSTDGHPVEGTYNFTLNLPEPMKNEDDANNKKIDPYTITVENKQTIEAPPQVSTTEPQHDHETSTYLIRLLYYFSILALAGWVSWGMASSIPSSSAKASYLKGSMVLRFFLLVMLLAYGYLEFNSLITGIDDLQSLLFQTVFGFAWMLMFVVSILGFFILHHSRIVDSVWIILLLIGEVLTGHAITYEPIIITTILDMIHLVAAAVWIGGLLLMVTFWKNHVEFVKGFLPRFSNYALISIITLTVTGSLMTIIFLPDLSLLWETLWGKVLLLKIAAVLIVIVLGSIVRKAMKSKEHTKMKHLIEWDFALMIGIVLLVSILTFVSPKPEISTASTETVTNTAVVHADVEPGKPSILKNFRVTLDMNGEELDPEDVSLTVNPVDKADKIVKIPLEMNEKKGGKVILQAKGKIELEAGKWESIVKIDNHKESEKLFTDTFTIKSIK</sequence>
<keyword evidence="2" id="KW-1003">Cell membrane</keyword>
<dbReference type="Pfam" id="PF05425">
    <property type="entry name" value="CopD"/>
    <property type="match status" value="1"/>
</dbReference>
<evidence type="ECO:0000256" key="10">
    <source>
        <dbReference type="SAM" id="SignalP"/>
    </source>
</evidence>
<feature type="domain" description="Copper resistance protein D" evidence="12">
    <location>
        <begin position="335"/>
        <end position="427"/>
    </location>
</feature>
<dbReference type="KEGG" id="vne:CFK40_00070"/>
<evidence type="ECO:0000256" key="4">
    <source>
        <dbReference type="ARBA" id="ARBA00022723"/>
    </source>
</evidence>